<dbReference type="RefSeq" id="WP_345736995.1">
    <property type="nucleotide sequence ID" value="NZ_BAABIA010000005.1"/>
</dbReference>
<dbReference type="EMBL" id="BAABIA010000005">
    <property type="protein sequence ID" value="GAA5142298.1"/>
    <property type="molecule type" value="Genomic_DNA"/>
</dbReference>
<keyword evidence="2" id="KW-1185">Reference proteome</keyword>
<dbReference type="Proteomes" id="UP001499852">
    <property type="component" value="Unassembled WGS sequence"/>
</dbReference>
<sequence>MNTTSPCETCGNVYDKAFTVTLQGKTHTFDSFECAIQALAPVCGHCDCRIIGHGVESDEQIFCCVHCATKAGEKGLKDRQ</sequence>
<reference evidence="2" key="1">
    <citation type="journal article" date="2019" name="Int. J. Syst. Evol. Microbiol.">
        <title>The Global Catalogue of Microorganisms (GCM) 10K type strain sequencing project: providing services to taxonomists for standard genome sequencing and annotation.</title>
        <authorList>
            <consortium name="The Broad Institute Genomics Platform"/>
            <consortium name="The Broad Institute Genome Sequencing Center for Infectious Disease"/>
            <person name="Wu L."/>
            <person name="Ma J."/>
        </authorList>
    </citation>
    <scope>NUCLEOTIDE SEQUENCE [LARGE SCALE GENOMIC DNA]</scope>
    <source>
        <strain evidence="2">JCM 18053</strain>
    </source>
</reference>
<organism evidence="1 2">
    <name type="scientific">Prosthecobacter algae</name>
    <dbReference type="NCBI Taxonomy" id="1144682"/>
    <lineage>
        <taxon>Bacteria</taxon>
        <taxon>Pseudomonadati</taxon>
        <taxon>Verrucomicrobiota</taxon>
        <taxon>Verrucomicrobiia</taxon>
        <taxon>Verrucomicrobiales</taxon>
        <taxon>Verrucomicrobiaceae</taxon>
        <taxon>Prosthecobacter</taxon>
    </lineage>
</organism>
<accession>A0ABP9P8J7</accession>
<name>A0ABP9P8J7_9BACT</name>
<proteinExistence type="predicted"/>
<evidence type="ECO:0000313" key="2">
    <source>
        <dbReference type="Proteomes" id="UP001499852"/>
    </source>
</evidence>
<gene>
    <name evidence="1" type="ORF">GCM10023213_28000</name>
</gene>
<protein>
    <recommendedName>
        <fullName evidence="3">Metallothionein</fullName>
    </recommendedName>
</protein>
<evidence type="ECO:0008006" key="3">
    <source>
        <dbReference type="Google" id="ProtNLM"/>
    </source>
</evidence>
<evidence type="ECO:0000313" key="1">
    <source>
        <dbReference type="EMBL" id="GAA5142298.1"/>
    </source>
</evidence>
<comment type="caution">
    <text evidence="1">The sequence shown here is derived from an EMBL/GenBank/DDBJ whole genome shotgun (WGS) entry which is preliminary data.</text>
</comment>